<dbReference type="Proteomes" id="UP000051298">
    <property type="component" value="Unassembled WGS sequence"/>
</dbReference>
<dbReference type="STRING" id="266809.PM03_06630"/>
<accession>A0A0P1EVB0</accession>
<proteinExistence type="predicted"/>
<dbReference type="AlphaFoldDB" id="A0A0P1EVB0"/>
<reference evidence="1 2" key="1">
    <citation type="submission" date="2015-09" db="EMBL/GenBank/DDBJ databases">
        <authorList>
            <consortium name="Swine Surveillance"/>
        </authorList>
    </citation>
    <scope>NUCLEOTIDE SEQUENCE [LARGE SCALE GENOMIC DNA]</scope>
    <source>
        <strain evidence="1 2">CECT 5294</strain>
    </source>
</reference>
<evidence type="ECO:0000313" key="1">
    <source>
        <dbReference type="EMBL" id="CUH58799.1"/>
    </source>
</evidence>
<gene>
    <name evidence="1" type="ORF">THS5294_00077</name>
</gene>
<protein>
    <submittedName>
        <fullName evidence="1">Uncharacterized protein</fullName>
    </submittedName>
</protein>
<dbReference type="EMBL" id="CYRX01000005">
    <property type="protein sequence ID" value="CUH58799.1"/>
    <property type="molecule type" value="Genomic_DNA"/>
</dbReference>
<sequence>MRTELSPFAPHYAVTWPLDFWAPSLQAARVLAQANFEMTLRFMNTASALNPYLRPLQRTAPRHA</sequence>
<organism evidence="1 2">
    <name type="scientific">Thalassobacter stenotrophicus</name>
    <dbReference type="NCBI Taxonomy" id="266809"/>
    <lineage>
        <taxon>Bacteria</taxon>
        <taxon>Pseudomonadati</taxon>
        <taxon>Pseudomonadota</taxon>
        <taxon>Alphaproteobacteria</taxon>
        <taxon>Rhodobacterales</taxon>
        <taxon>Roseobacteraceae</taxon>
        <taxon>Thalassobacter</taxon>
    </lineage>
</organism>
<dbReference type="RefSeq" id="WP_058122160.1">
    <property type="nucleotide sequence ID" value="NZ_CP107618.1"/>
</dbReference>
<name>A0A0P1EVB0_9RHOB</name>
<evidence type="ECO:0000313" key="2">
    <source>
        <dbReference type="Proteomes" id="UP000051298"/>
    </source>
</evidence>